<dbReference type="InterPro" id="IPR050268">
    <property type="entry name" value="NADH-dep_flavin_reductase"/>
</dbReference>
<dbReference type="SMART" id="SM00903">
    <property type="entry name" value="Flavin_Reduct"/>
    <property type="match status" value="1"/>
</dbReference>
<dbReference type="Pfam" id="PF01613">
    <property type="entry name" value="Flavin_Reduct"/>
    <property type="match status" value="1"/>
</dbReference>
<dbReference type="PANTHER" id="PTHR30466:SF11">
    <property type="entry name" value="FLAVIN-DEPENDENT MONOOXYGENASE, REDUCTASE SUBUNIT HSAB"/>
    <property type="match status" value="1"/>
</dbReference>
<dbReference type="RefSeq" id="WP_152216027.1">
    <property type="nucleotide sequence ID" value="NZ_WESC01000007.1"/>
</dbReference>
<sequence length="163" mass="17829">MTHDTRKFRNALGCFTTGVAVITAQLEGRPPIGITVNSFSSVSLDPPLVLWSLDRKSDTLPVFEAVTGFTVNVLREDHRDISNRLSKQGDHSLEGLALRTGACNGCPALEEALAHFECSVEARHEGGDHIIFIGRVLHFEYSEDGRPLLYHRGGYKGLAEGTP</sequence>
<dbReference type="Proteomes" id="UP000468901">
    <property type="component" value="Unassembled WGS sequence"/>
</dbReference>
<dbReference type="Gene3D" id="2.30.110.10">
    <property type="entry name" value="Electron Transport, Fmn-binding Protein, Chain A"/>
    <property type="match status" value="1"/>
</dbReference>
<proteinExistence type="inferred from homology"/>
<evidence type="ECO:0000259" key="3">
    <source>
        <dbReference type="SMART" id="SM00903"/>
    </source>
</evidence>
<feature type="domain" description="Flavin reductase like" evidence="3">
    <location>
        <begin position="12"/>
        <end position="157"/>
    </location>
</feature>
<name>A0A6N6VHA9_9HYPH</name>
<evidence type="ECO:0000256" key="2">
    <source>
        <dbReference type="ARBA" id="ARBA00023002"/>
    </source>
</evidence>
<dbReference type="GO" id="GO:0010181">
    <property type="term" value="F:FMN binding"/>
    <property type="evidence" value="ECO:0007669"/>
    <property type="project" value="InterPro"/>
</dbReference>
<dbReference type="InterPro" id="IPR012349">
    <property type="entry name" value="Split_barrel_FMN-bd"/>
</dbReference>
<keyword evidence="5" id="KW-1185">Reference proteome</keyword>
<evidence type="ECO:0000313" key="4">
    <source>
        <dbReference type="EMBL" id="KAB7740141.1"/>
    </source>
</evidence>
<evidence type="ECO:0000313" key="5">
    <source>
        <dbReference type="Proteomes" id="UP000468901"/>
    </source>
</evidence>
<evidence type="ECO:0000256" key="1">
    <source>
        <dbReference type="ARBA" id="ARBA00008898"/>
    </source>
</evidence>
<gene>
    <name evidence="4" type="ORF">F2P47_09030</name>
</gene>
<dbReference type="GO" id="GO:0042602">
    <property type="term" value="F:riboflavin reductase (NADPH) activity"/>
    <property type="evidence" value="ECO:0007669"/>
    <property type="project" value="TreeGrafter"/>
</dbReference>
<dbReference type="EMBL" id="WESC01000007">
    <property type="protein sequence ID" value="KAB7740141.1"/>
    <property type="molecule type" value="Genomic_DNA"/>
</dbReference>
<comment type="similarity">
    <text evidence="1">Belongs to the non-flavoprotein flavin reductase family.</text>
</comment>
<dbReference type="InterPro" id="IPR002563">
    <property type="entry name" value="Flavin_Rdtase-like_dom"/>
</dbReference>
<comment type="caution">
    <text evidence="4">The sequence shown here is derived from an EMBL/GenBank/DDBJ whole genome shotgun (WGS) entry which is preliminary data.</text>
</comment>
<dbReference type="PANTHER" id="PTHR30466">
    <property type="entry name" value="FLAVIN REDUCTASE"/>
    <property type="match status" value="1"/>
</dbReference>
<dbReference type="SUPFAM" id="SSF50475">
    <property type="entry name" value="FMN-binding split barrel"/>
    <property type="match status" value="1"/>
</dbReference>
<dbReference type="AlphaFoldDB" id="A0A6N6VHA9"/>
<accession>A0A6N6VHA9</accession>
<reference evidence="4 5" key="1">
    <citation type="submission" date="2019-09" db="EMBL/GenBank/DDBJ databases">
        <title>Parvibaculum sedimenti sp. nov., isolated from sediment.</title>
        <authorList>
            <person name="Wang Y."/>
        </authorList>
    </citation>
    <scope>NUCLEOTIDE SEQUENCE [LARGE SCALE GENOMIC DNA]</scope>
    <source>
        <strain evidence="4 5">HXT-9</strain>
    </source>
</reference>
<keyword evidence="2" id="KW-0560">Oxidoreductase</keyword>
<protein>
    <submittedName>
        <fullName evidence="4">Flavin reductase</fullName>
    </submittedName>
</protein>
<organism evidence="4 5">
    <name type="scientific">Parvibaculum sedimenti</name>
    <dbReference type="NCBI Taxonomy" id="2608632"/>
    <lineage>
        <taxon>Bacteria</taxon>
        <taxon>Pseudomonadati</taxon>
        <taxon>Pseudomonadota</taxon>
        <taxon>Alphaproteobacteria</taxon>
        <taxon>Hyphomicrobiales</taxon>
        <taxon>Parvibaculaceae</taxon>
        <taxon>Parvibaculum</taxon>
    </lineage>
</organism>